<comment type="caution">
    <text evidence="4">The sequence shown here is derived from an EMBL/GenBank/DDBJ whole genome shotgun (WGS) entry which is preliminary data.</text>
</comment>
<dbReference type="PANTHER" id="PTHR13068:SF120">
    <property type="entry name" value="TRANSCRIPTION TERMINATION FACTOR MTERF2, CHLOROPLASTIC-LIKE ISOFORM X1"/>
    <property type="match status" value="1"/>
</dbReference>
<evidence type="ECO:0000313" key="4">
    <source>
        <dbReference type="EMBL" id="PON72187.1"/>
    </source>
</evidence>
<dbReference type="InterPro" id="IPR038538">
    <property type="entry name" value="MTERF_sf"/>
</dbReference>
<evidence type="ECO:0000256" key="3">
    <source>
        <dbReference type="ARBA" id="ARBA00022946"/>
    </source>
</evidence>
<keyword evidence="2" id="KW-0804">Transcription</keyword>
<name>A0A2P5DFY7_TREOI</name>
<comment type="similarity">
    <text evidence="1">Belongs to the mTERF family.</text>
</comment>
<dbReference type="EMBL" id="JXTC01000273">
    <property type="protein sequence ID" value="PON72187.1"/>
    <property type="molecule type" value="Genomic_DNA"/>
</dbReference>
<evidence type="ECO:0000313" key="5">
    <source>
        <dbReference type="Proteomes" id="UP000237000"/>
    </source>
</evidence>
<dbReference type="Proteomes" id="UP000237000">
    <property type="component" value="Unassembled WGS sequence"/>
</dbReference>
<keyword evidence="5" id="KW-1185">Reference proteome</keyword>
<dbReference type="GO" id="GO:0006353">
    <property type="term" value="P:DNA-templated transcription termination"/>
    <property type="evidence" value="ECO:0007669"/>
    <property type="project" value="UniProtKB-KW"/>
</dbReference>
<gene>
    <name evidence="4" type="ORF">TorRG33x02_253070</name>
</gene>
<evidence type="ECO:0000256" key="1">
    <source>
        <dbReference type="ARBA" id="ARBA00007692"/>
    </source>
</evidence>
<proteinExistence type="inferred from homology"/>
<protein>
    <submittedName>
        <fullName evidence="4">Mitochodrial transcription termination factor</fullName>
    </submittedName>
</protein>
<keyword evidence="2" id="KW-0805">Transcription regulation</keyword>
<dbReference type="GO" id="GO:0003676">
    <property type="term" value="F:nucleic acid binding"/>
    <property type="evidence" value="ECO:0007669"/>
    <property type="project" value="InterPro"/>
</dbReference>
<dbReference type="Pfam" id="PF02536">
    <property type="entry name" value="mTERF"/>
    <property type="match status" value="1"/>
</dbReference>
<dbReference type="AlphaFoldDB" id="A0A2P5DFY7"/>
<dbReference type="InParanoid" id="A0A2P5DFY7"/>
<dbReference type="Gene3D" id="1.25.70.10">
    <property type="entry name" value="Transcription termination factor 3, mitochondrial"/>
    <property type="match status" value="1"/>
</dbReference>
<dbReference type="OrthoDB" id="637682at2759"/>
<dbReference type="InterPro" id="IPR003690">
    <property type="entry name" value="MTERF"/>
</dbReference>
<evidence type="ECO:0000256" key="2">
    <source>
        <dbReference type="ARBA" id="ARBA00022472"/>
    </source>
</evidence>
<dbReference type="SUPFAM" id="SSF89124">
    <property type="entry name" value="Nop domain"/>
    <property type="match status" value="1"/>
</dbReference>
<reference evidence="5" key="1">
    <citation type="submission" date="2016-06" db="EMBL/GenBank/DDBJ databases">
        <title>Parallel loss of symbiosis genes in relatives of nitrogen-fixing non-legume Parasponia.</title>
        <authorList>
            <person name="Van Velzen R."/>
            <person name="Holmer R."/>
            <person name="Bu F."/>
            <person name="Rutten L."/>
            <person name="Van Zeijl A."/>
            <person name="Liu W."/>
            <person name="Santuari L."/>
            <person name="Cao Q."/>
            <person name="Sharma T."/>
            <person name="Shen D."/>
            <person name="Roswanjaya Y."/>
            <person name="Wardhani T."/>
            <person name="Kalhor M.S."/>
            <person name="Jansen J."/>
            <person name="Van den Hoogen J."/>
            <person name="Gungor B."/>
            <person name="Hartog M."/>
            <person name="Hontelez J."/>
            <person name="Verver J."/>
            <person name="Yang W.-C."/>
            <person name="Schijlen E."/>
            <person name="Repin R."/>
            <person name="Schilthuizen M."/>
            <person name="Schranz E."/>
            <person name="Heidstra R."/>
            <person name="Miyata K."/>
            <person name="Fedorova E."/>
            <person name="Kohlen W."/>
            <person name="Bisseling T."/>
            <person name="Smit S."/>
            <person name="Geurts R."/>
        </authorList>
    </citation>
    <scope>NUCLEOTIDE SEQUENCE [LARGE SCALE GENOMIC DNA]</scope>
    <source>
        <strain evidence="5">cv. RG33-2</strain>
    </source>
</reference>
<organism evidence="4 5">
    <name type="scientific">Trema orientale</name>
    <name type="common">Charcoal tree</name>
    <name type="synonym">Celtis orientalis</name>
    <dbReference type="NCBI Taxonomy" id="63057"/>
    <lineage>
        <taxon>Eukaryota</taxon>
        <taxon>Viridiplantae</taxon>
        <taxon>Streptophyta</taxon>
        <taxon>Embryophyta</taxon>
        <taxon>Tracheophyta</taxon>
        <taxon>Spermatophyta</taxon>
        <taxon>Magnoliopsida</taxon>
        <taxon>eudicotyledons</taxon>
        <taxon>Gunneridae</taxon>
        <taxon>Pentapetalae</taxon>
        <taxon>rosids</taxon>
        <taxon>fabids</taxon>
        <taxon>Rosales</taxon>
        <taxon>Cannabaceae</taxon>
        <taxon>Trema</taxon>
    </lineage>
</organism>
<accession>A0A2P5DFY7</accession>
<dbReference type="PANTHER" id="PTHR13068">
    <property type="entry name" value="CGI-12 PROTEIN-RELATED"/>
    <property type="match status" value="1"/>
</dbReference>
<keyword evidence="2" id="KW-0806">Transcription termination</keyword>
<sequence>MFMIHPRTLLLKPQRIMEILPEIVKLGFNPNTVHFALAFRSRALISKPLWEQKMEAYKSFGLSEDQVYSAFKIQPMCMLISEKKIKKLMTFFISKLNIETSIICKNPSILMLGLEKRIIPRALKTRGNTPKYALILHSPFIGQASARNKKSIQLHLERSYVNKSGSAGCLGFYNKAGAPRKADDAWQWGGAGFFPDPPRPRIDPLRVLRPVK</sequence>
<keyword evidence="3" id="KW-0809">Transit peptide</keyword>
<dbReference type="InterPro" id="IPR036070">
    <property type="entry name" value="Nop_dom_sf"/>
</dbReference>